<name>A0ABR7D143_9BACT</name>
<proteinExistence type="predicted"/>
<accession>A0ABR7D143</accession>
<sequence length="710" mass="83305">MTNIDTNDTDYQYSDIFDLTPEDIEESSTIYTLREEENITSNNDIILSNEEETLYSIESSNNIIIQDTIEKQETPDNILKEQEAIVIECTPTTSHLSERLNETPCGIIECPVPNIGATYLELHTQRNSIILFSTPEEALQHSQVTTSSLCIDSLHGNIKEEIICYKANVEWKKFIISSFTLKTLVFLLKDEIINYFFMIRNMEELQATSNQLNAEVLDYYIKFPPTNRCIYTTDHLAFTHPLLKEEKRHIIHWQQPLHKNVTLYPCVNITGRIKTIIEKLPVQDKVILIYPSVRQSKLCILNLEERYQKECGIICSPNKQLEAGKYHVEQEGETPSSPKRIIFWCFNKLKKEITEKAHLIIVSDTKQWNTLFSLKQIINLTKEETLSNHLVHNTMYYKETWLNEIALMIERGSKIVKLLNVADELSDGDKSLTKLFAIVQNVIKEKVTGRLQGRFSPVSLVRKNIENTWEVAYMNLDYLLLRINLYRNHYKVPKFLETALKSYYDVTSIPDDPNEKPKKQLEIEEEEKKQQKELTQKERVKVLDEILELHNNQQVDEKVLSRKSYHGNSAQRKVYKQVLSLYKYINMEEAIQLLKELKSGNNIGFKNLNNSVVFWALDEEHPLKLSVHETFKVGNKYTNEEIEAKMQPIIYYHLHKDFKEKGRKLITLFRCFFKTTRPKKEYIILKESKFSSHKNRLNKSENDLLQYFMF</sequence>
<evidence type="ECO:0000256" key="1">
    <source>
        <dbReference type="SAM" id="MobiDB-lite"/>
    </source>
</evidence>
<gene>
    <name evidence="2" type="ORF">H8S64_11210</name>
</gene>
<reference evidence="2 3" key="1">
    <citation type="submission" date="2020-08" db="EMBL/GenBank/DDBJ databases">
        <title>Genome public.</title>
        <authorList>
            <person name="Liu C."/>
            <person name="Sun Q."/>
        </authorList>
    </citation>
    <scope>NUCLEOTIDE SEQUENCE [LARGE SCALE GENOMIC DNA]</scope>
    <source>
        <strain evidence="2 3">NSJ-56</strain>
    </source>
</reference>
<feature type="compositionally biased region" description="Basic and acidic residues" evidence="1">
    <location>
        <begin position="513"/>
        <end position="534"/>
    </location>
</feature>
<evidence type="ECO:0000313" key="2">
    <source>
        <dbReference type="EMBL" id="MBC5621666.1"/>
    </source>
</evidence>
<organism evidence="2 3">
    <name type="scientific">Butyricimonas hominis</name>
    <dbReference type="NCBI Taxonomy" id="2763032"/>
    <lineage>
        <taxon>Bacteria</taxon>
        <taxon>Pseudomonadati</taxon>
        <taxon>Bacteroidota</taxon>
        <taxon>Bacteroidia</taxon>
        <taxon>Bacteroidales</taxon>
        <taxon>Odoribacteraceae</taxon>
        <taxon>Butyricimonas</taxon>
    </lineage>
</organism>
<feature type="region of interest" description="Disordered" evidence="1">
    <location>
        <begin position="511"/>
        <end position="534"/>
    </location>
</feature>
<comment type="caution">
    <text evidence="2">The sequence shown here is derived from an EMBL/GenBank/DDBJ whole genome shotgun (WGS) entry which is preliminary data.</text>
</comment>
<protein>
    <submittedName>
        <fullName evidence="2">Uncharacterized protein</fullName>
    </submittedName>
</protein>
<evidence type="ECO:0000313" key="3">
    <source>
        <dbReference type="Proteomes" id="UP000646484"/>
    </source>
</evidence>
<dbReference type="Proteomes" id="UP000646484">
    <property type="component" value="Unassembled WGS sequence"/>
</dbReference>
<keyword evidence="3" id="KW-1185">Reference proteome</keyword>
<dbReference type="EMBL" id="JACOOH010000004">
    <property type="protein sequence ID" value="MBC5621666.1"/>
    <property type="molecule type" value="Genomic_DNA"/>
</dbReference>
<dbReference type="RefSeq" id="WP_186976133.1">
    <property type="nucleotide sequence ID" value="NZ_JACOOH010000004.1"/>
</dbReference>